<dbReference type="Proteomes" id="UP001163105">
    <property type="component" value="Unassembled WGS sequence"/>
</dbReference>
<gene>
    <name evidence="2" type="ORF">O9K51_06558</name>
</gene>
<dbReference type="CDD" id="cd12148">
    <property type="entry name" value="fungal_TF_MHR"/>
    <property type="match status" value="1"/>
</dbReference>
<evidence type="ECO:0008006" key="4">
    <source>
        <dbReference type="Google" id="ProtNLM"/>
    </source>
</evidence>
<dbReference type="AlphaFoldDB" id="A0AB34FNN3"/>
<evidence type="ECO:0000256" key="1">
    <source>
        <dbReference type="SAM" id="MobiDB-lite"/>
    </source>
</evidence>
<dbReference type="EMBL" id="JAQHRD010000005">
    <property type="protein sequence ID" value="KAJ6440767.1"/>
    <property type="molecule type" value="Genomic_DNA"/>
</dbReference>
<dbReference type="PANTHER" id="PTHR47256">
    <property type="entry name" value="ZN(II)2CYS6 TRANSCRIPTION FACTOR (EUROFUNG)-RELATED"/>
    <property type="match status" value="1"/>
</dbReference>
<comment type="caution">
    <text evidence="2">The sequence shown here is derived from an EMBL/GenBank/DDBJ whole genome shotgun (WGS) entry which is preliminary data.</text>
</comment>
<protein>
    <recommendedName>
        <fullName evidence="4">N-terminal fungal transcription regulatory domain-containing protein</fullName>
    </recommendedName>
</protein>
<evidence type="ECO:0000313" key="3">
    <source>
        <dbReference type="Proteomes" id="UP001163105"/>
    </source>
</evidence>
<feature type="compositionally biased region" description="Low complexity" evidence="1">
    <location>
        <begin position="116"/>
        <end position="127"/>
    </location>
</feature>
<accession>A0AB34FNN3</accession>
<name>A0AB34FNN3_9HYPO</name>
<sequence>MSPDARELVVEVVQALTRLPTPDAIQTLKDIKDETDPLRIMSALRDKTGTPSNHDGADATEIVSQNPSAYPEKPPLDTSRSGNETHRELIEPHHENSHERRRFTPGYSPANLQRASSSSGFDSSTPGGSSGRESSSTQRNGHELCDSRLGSLHIGRWTDVDIDDGLAARCISLYLVTDHPLLGHFDPELFISDLVNGREDYCSSLLVNALLYWASQMYSAIDDHADQLALGFCTEAERHWLSERENGNDSTLNIAAAEFLSLGYLGQGRDHSVLKYLKEAANMCARMGLFVVGEAGDDTRTTATTTGKTPPGSKVRRAQMYAAWGAFNWLTLMSLFYHQPGMICPASSPTLPIPVAETLDTHRKPLPLDTERVPSPPFMGDTFPYSCLFWDIVREVSWVYHAEGQLPWGSRGSLAFAEFKFRELLAWSNRLPRQMTSIESNPHHVHVLQTTSLWLHAAILDVFRPFINDSGLKSRRLRTFANAASTPRTVFDISTSQLKRLITSYRVHYASSSYSILWHTALIYVANELLDNTKDEDWYAYLLLCLYGYERLGRSWRVAKAISTGLLSMAMKRGDLSSSTAYGILNALGHRGADYQRGDIRATFMLDLKRSRSEPATSTVEHLAQQFEDNSLISDYTHVFDKEPN</sequence>
<organism evidence="2 3">
    <name type="scientific">Purpureocillium lavendulum</name>
    <dbReference type="NCBI Taxonomy" id="1247861"/>
    <lineage>
        <taxon>Eukaryota</taxon>
        <taxon>Fungi</taxon>
        <taxon>Dikarya</taxon>
        <taxon>Ascomycota</taxon>
        <taxon>Pezizomycotina</taxon>
        <taxon>Sordariomycetes</taxon>
        <taxon>Hypocreomycetidae</taxon>
        <taxon>Hypocreales</taxon>
        <taxon>Ophiocordycipitaceae</taxon>
        <taxon>Purpureocillium</taxon>
    </lineage>
</organism>
<keyword evidence="3" id="KW-1185">Reference proteome</keyword>
<dbReference type="InterPro" id="IPR053187">
    <property type="entry name" value="Notoamide_regulator"/>
</dbReference>
<proteinExistence type="predicted"/>
<feature type="region of interest" description="Disordered" evidence="1">
    <location>
        <begin position="44"/>
        <end position="142"/>
    </location>
</feature>
<feature type="compositionally biased region" description="Basic and acidic residues" evidence="1">
    <location>
        <begin position="83"/>
        <end position="98"/>
    </location>
</feature>
<reference evidence="2" key="1">
    <citation type="submission" date="2023-01" db="EMBL/GenBank/DDBJ databases">
        <title>The growth and conidiation of Purpureocillium lavendulum are regulated by nitrogen source and histone H3K14 acetylation.</title>
        <authorList>
            <person name="Tang P."/>
            <person name="Han J."/>
            <person name="Zhang C."/>
            <person name="Tang P."/>
            <person name="Qi F."/>
            <person name="Zhang K."/>
            <person name="Liang L."/>
        </authorList>
    </citation>
    <scope>NUCLEOTIDE SEQUENCE</scope>
    <source>
        <strain evidence="2">YMF1.00683</strain>
    </source>
</reference>
<evidence type="ECO:0000313" key="2">
    <source>
        <dbReference type="EMBL" id="KAJ6440767.1"/>
    </source>
</evidence>
<dbReference type="PANTHER" id="PTHR47256:SF1">
    <property type="entry name" value="ZN(II)2CYS6 TRANSCRIPTION FACTOR (EUROFUNG)"/>
    <property type="match status" value="1"/>
</dbReference>